<accession>A0A127VDY2</accession>
<evidence type="ECO:0000313" key="2">
    <source>
        <dbReference type="EMBL" id="AMP99138.1"/>
    </source>
</evidence>
<dbReference type="Pfam" id="PF12728">
    <property type="entry name" value="HTH_17"/>
    <property type="match status" value="1"/>
</dbReference>
<dbReference type="PATRIC" id="fig|188932.3.peg.2348"/>
<dbReference type="AlphaFoldDB" id="A0A127VDY2"/>
<dbReference type="Proteomes" id="UP000071561">
    <property type="component" value="Chromosome"/>
</dbReference>
<protein>
    <recommendedName>
        <fullName evidence="1">Helix-turn-helix domain-containing protein</fullName>
    </recommendedName>
</protein>
<keyword evidence="3" id="KW-1185">Reference proteome</keyword>
<dbReference type="OrthoDB" id="1003442at2"/>
<sequence length="103" mass="11650">MSSNINIQRICEHCVKPFRAKTTVTRFCGTICNGRHAKQKIRDLKIKVSETQVKENLISVINHPVLLEFLTIKQASKLLGICTKTLYNILQSGKIKGEAPRDE</sequence>
<organism evidence="2 3">
    <name type="scientific">Pedobacter cryoconitis</name>
    <dbReference type="NCBI Taxonomy" id="188932"/>
    <lineage>
        <taxon>Bacteria</taxon>
        <taxon>Pseudomonadati</taxon>
        <taxon>Bacteroidota</taxon>
        <taxon>Sphingobacteriia</taxon>
        <taxon>Sphingobacteriales</taxon>
        <taxon>Sphingobacteriaceae</taxon>
        <taxon>Pedobacter</taxon>
    </lineage>
</organism>
<name>A0A127VDY2_9SPHI</name>
<dbReference type="InterPro" id="IPR041657">
    <property type="entry name" value="HTH_17"/>
</dbReference>
<gene>
    <name evidence="2" type="ORF">AY601_2243</name>
</gene>
<dbReference type="EMBL" id="CP014504">
    <property type="protein sequence ID" value="AMP99138.1"/>
    <property type="molecule type" value="Genomic_DNA"/>
</dbReference>
<proteinExistence type="predicted"/>
<evidence type="ECO:0000313" key="3">
    <source>
        <dbReference type="Proteomes" id="UP000071561"/>
    </source>
</evidence>
<reference evidence="2 3" key="1">
    <citation type="submission" date="2016-03" db="EMBL/GenBank/DDBJ databases">
        <title>Complete genome sequence of Pedobacter cryoconitis PAMC 27485.</title>
        <authorList>
            <person name="Lee J."/>
            <person name="Kim O.-S."/>
        </authorList>
    </citation>
    <scope>NUCLEOTIDE SEQUENCE [LARGE SCALE GENOMIC DNA]</scope>
    <source>
        <strain evidence="2 3">PAMC 27485</strain>
    </source>
</reference>
<dbReference type="KEGG" id="pcm:AY601_2243"/>
<dbReference type="RefSeq" id="WP_157287856.1">
    <property type="nucleotide sequence ID" value="NZ_CP014504.1"/>
</dbReference>
<feature type="domain" description="Helix-turn-helix" evidence="1">
    <location>
        <begin position="69"/>
        <end position="96"/>
    </location>
</feature>
<evidence type="ECO:0000259" key="1">
    <source>
        <dbReference type="Pfam" id="PF12728"/>
    </source>
</evidence>